<evidence type="ECO:0000313" key="6">
    <source>
        <dbReference type="EMBL" id="PWE15467.1"/>
    </source>
</evidence>
<sequence length="297" mass="34248">MDWDNLRYFLEVARCQRISVAAQRLGVQHSTVARRIQALEQELGLRLFHKSTVSGYSLTSEGQNLQQRMEPVESRLLAAREAITGKARPLTGKLRLGCTEAFGSYVLTPLLSIFQTQYPELTLELLPVPRPISLSRRDADLAIALERPQRGPYWCTRLADYSLRLYAHQDYLNSHSPIESVQDLSQHRFIAYVDDLVFSDSLRYLEEIVRSAAVRFRSTSVIAQYQATLQGQGIAVLPCFLAKTDPRLRCVLPDQVELRRRFWMFCHEEQRQNPSLTRLWHFLKQSVEERQDLLDGA</sequence>
<dbReference type="Gene3D" id="1.10.10.10">
    <property type="entry name" value="Winged helix-like DNA-binding domain superfamily/Winged helix DNA-binding domain"/>
    <property type="match status" value="1"/>
</dbReference>
<gene>
    <name evidence="6" type="ORF">DF183_01660</name>
</gene>
<organism evidence="6 7">
    <name type="scientific">Alcaligenes faecalis</name>
    <dbReference type="NCBI Taxonomy" id="511"/>
    <lineage>
        <taxon>Bacteria</taxon>
        <taxon>Pseudomonadati</taxon>
        <taxon>Pseudomonadota</taxon>
        <taxon>Betaproteobacteria</taxon>
        <taxon>Burkholderiales</taxon>
        <taxon>Alcaligenaceae</taxon>
        <taxon>Alcaligenes</taxon>
    </lineage>
</organism>
<reference evidence="6 7" key="2">
    <citation type="submission" date="2018-05" db="EMBL/GenBank/DDBJ databases">
        <authorList>
            <person name="Lanie J.A."/>
            <person name="Ng W.-L."/>
            <person name="Kazmierczak K.M."/>
            <person name="Andrzejewski T.M."/>
            <person name="Davidsen T.M."/>
            <person name="Wayne K.J."/>
            <person name="Tettelin H."/>
            <person name="Glass J.I."/>
            <person name="Rusch D."/>
            <person name="Podicherti R."/>
            <person name="Tsui H.-C.T."/>
            <person name="Winkler M.E."/>
        </authorList>
    </citation>
    <scope>NUCLEOTIDE SEQUENCE [LARGE SCALE GENOMIC DNA]</scope>
    <source>
        <strain evidence="6 7">YBY</strain>
    </source>
</reference>
<dbReference type="GO" id="GO:0043565">
    <property type="term" value="F:sequence-specific DNA binding"/>
    <property type="evidence" value="ECO:0007669"/>
    <property type="project" value="TreeGrafter"/>
</dbReference>
<dbReference type="InterPro" id="IPR058163">
    <property type="entry name" value="LysR-type_TF_proteobact-type"/>
</dbReference>
<dbReference type="Pfam" id="PF03466">
    <property type="entry name" value="LysR_substrate"/>
    <property type="match status" value="1"/>
</dbReference>
<evidence type="ECO:0000256" key="2">
    <source>
        <dbReference type="ARBA" id="ARBA00023015"/>
    </source>
</evidence>
<dbReference type="Pfam" id="PF00126">
    <property type="entry name" value="HTH_1"/>
    <property type="match status" value="1"/>
</dbReference>
<evidence type="ECO:0000256" key="1">
    <source>
        <dbReference type="ARBA" id="ARBA00009437"/>
    </source>
</evidence>
<keyword evidence="3" id="KW-0238">DNA-binding</keyword>
<reference evidence="6 7" key="1">
    <citation type="submission" date="2018-05" db="EMBL/GenBank/DDBJ databases">
        <title>Genome Sequence of an Efficient Indole-Degrading Bacterium, Alcaligenes sp.YBY.</title>
        <authorList>
            <person name="Yang B."/>
        </authorList>
    </citation>
    <scope>NUCLEOTIDE SEQUENCE [LARGE SCALE GENOMIC DNA]</scope>
    <source>
        <strain evidence="6 7">YBY</strain>
    </source>
</reference>
<name>A0A2U2BNC1_ALCFA</name>
<protein>
    <submittedName>
        <fullName evidence="6">LysR family transcriptional regulator</fullName>
    </submittedName>
</protein>
<comment type="caution">
    <text evidence="6">The sequence shown here is derived from an EMBL/GenBank/DDBJ whole genome shotgun (WGS) entry which is preliminary data.</text>
</comment>
<dbReference type="SUPFAM" id="SSF46785">
    <property type="entry name" value="Winged helix' DNA-binding domain"/>
    <property type="match status" value="1"/>
</dbReference>
<dbReference type="AlphaFoldDB" id="A0A2U2BNC1"/>
<keyword evidence="4" id="KW-0804">Transcription</keyword>
<evidence type="ECO:0000256" key="3">
    <source>
        <dbReference type="ARBA" id="ARBA00023125"/>
    </source>
</evidence>
<dbReference type="InterPro" id="IPR005119">
    <property type="entry name" value="LysR_subst-bd"/>
</dbReference>
<dbReference type="GO" id="GO:0003700">
    <property type="term" value="F:DNA-binding transcription factor activity"/>
    <property type="evidence" value="ECO:0007669"/>
    <property type="project" value="InterPro"/>
</dbReference>
<dbReference type="Gene3D" id="3.40.190.290">
    <property type="match status" value="1"/>
</dbReference>
<keyword evidence="2" id="KW-0805">Transcription regulation</keyword>
<dbReference type="RefSeq" id="WP_109088260.1">
    <property type="nucleotide sequence ID" value="NZ_QEXO01000001.1"/>
</dbReference>
<dbReference type="Proteomes" id="UP000245216">
    <property type="component" value="Unassembled WGS sequence"/>
</dbReference>
<dbReference type="InterPro" id="IPR036388">
    <property type="entry name" value="WH-like_DNA-bd_sf"/>
</dbReference>
<dbReference type="EMBL" id="QEXO01000001">
    <property type="protein sequence ID" value="PWE15467.1"/>
    <property type="molecule type" value="Genomic_DNA"/>
</dbReference>
<dbReference type="STRING" id="511.UZ73_03230"/>
<evidence type="ECO:0000259" key="5">
    <source>
        <dbReference type="PROSITE" id="PS50931"/>
    </source>
</evidence>
<dbReference type="SUPFAM" id="SSF53850">
    <property type="entry name" value="Periplasmic binding protein-like II"/>
    <property type="match status" value="1"/>
</dbReference>
<dbReference type="PROSITE" id="PS50931">
    <property type="entry name" value="HTH_LYSR"/>
    <property type="match status" value="1"/>
</dbReference>
<evidence type="ECO:0000313" key="7">
    <source>
        <dbReference type="Proteomes" id="UP000245216"/>
    </source>
</evidence>
<dbReference type="GO" id="GO:0006351">
    <property type="term" value="P:DNA-templated transcription"/>
    <property type="evidence" value="ECO:0007669"/>
    <property type="project" value="TreeGrafter"/>
</dbReference>
<proteinExistence type="inferred from homology"/>
<accession>A0A2U2BNC1</accession>
<dbReference type="PANTHER" id="PTHR30537:SF3">
    <property type="entry name" value="TRANSCRIPTIONAL REGULATORY PROTEIN"/>
    <property type="match status" value="1"/>
</dbReference>
<comment type="similarity">
    <text evidence="1">Belongs to the LysR transcriptional regulatory family.</text>
</comment>
<dbReference type="PANTHER" id="PTHR30537">
    <property type="entry name" value="HTH-TYPE TRANSCRIPTIONAL REGULATOR"/>
    <property type="match status" value="1"/>
</dbReference>
<dbReference type="InterPro" id="IPR036390">
    <property type="entry name" value="WH_DNA-bd_sf"/>
</dbReference>
<evidence type="ECO:0000256" key="4">
    <source>
        <dbReference type="ARBA" id="ARBA00023163"/>
    </source>
</evidence>
<dbReference type="InterPro" id="IPR000847">
    <property type="entry name" value="LysR_HTH_N"/>
</dbReference>
<feature type="domain" description="HTH lysR-type" evidence="5">
    <location>
        <begin position="1"/>
        <end position="59"/>
    </location>
</feature>